<dbReference type="CDD" id="cd01949">
    <property type="entry name" value="GGDEF"/>
    <property type="match status" value="1"/>
</dbReference>
<dbReference type="SUPFAM" id="SSF55073">
    <property type="entry name" value="Nucleotide cyclase"/>
    <property type="match status" value="1"/>
</dbReference>
<dbReference type="InterPro" id="IPR000160">
    <property type="entry name" value="GGDEF_dom"/>
</dbReference>
<comment type="caution">
    <text evidence="4">The sequence shown here is derived from an EMBL/GenBank/DDBJ whole genome shotgun (WGS) entry which is preliminary data.</text>
</comment>
<dbReference type="PROSITE" id="PS50113">
    <property type="entry name" value="PAC"/>
    <property type="match status" value="1"/>
</dbReference>
<dbReference type="SMART" id="SM00086">
    <property type="entry name" value="PAC"/>
    <property type="match status" value="1"/>
</dbReference>
<name>A0ABR6ZHF3_9BURK</name>
<accession>A0ABR6ZHF3</accession>
<dbReference type="PANTHER" id="PTHR46663">
    <property type="entry name" value="DIGUANYLATE CYCLASE DGCT-RELATED"/>
    <property type="match status" value="1"/>
</dbReference>
<evidence type="ECO:0000313" key="4">
    <source>
        <dbReference type="EMBL" id="MBC3911172.1"/>
    </source>
</evidence>
<dbReference type="EMBL" id="JACOFX010000025">
    <property type="protein sequence ID" value="MBC3911172.1"/>
    <property type="molecule type" value="Genomic_DNA"/>
</dbReference>
<dbReference type="Pfam" id="PF13426">
    <property type="entry name" value="PAS_9"/>
    <property type="match status" value="1"/>
</dbReference>
<dbReference type="PANTHER" id="PTHR46663:SF3">
    <property type="entry name" value="SLL0267 PROTEIN"/>
    <property type="match status" value="1"/>
</dbReference>
<sequence length="422" mass="46921">MNSEFDAFAILDMLPVGVVVHAPDTRVLHANKKALAVLRLTAEQVLGKEAIDFQWQLIDTYRQPLALEQFPVNRVLATGEPIEELLMGVSDSSSAEVTWLTVNALAEKDVQGMIERVVVTFSQNTYERADIPFKEIVDSAQDVILITEAYPLEEPGPRIIYANRAFTHLTGYEAQEVIGKSPRILQCPDVDPAVRARISSGLESGQPVREIIYNYSKSGKGYWLDMHIVPLKNNHGEVAYFAAIERDVTEQKNLEYELRHHAFHDALTRLPNRRLLLDRLKHSLLMAKRSVSHIAVLFIDLNKFKQLNDTHGHDAGDLLLVEVARRLCGTVRECDVVARLGGDEFVVLLDGLGTDPVQAQVNAQTVVAKLQAALEEPYLLGDITHHGSASIGMTLIKGGGDHDPDRVLKDADAAMYTVKKNR</sequence>
<evidence type="ECO:0000259" key="1">
    <source>
        <dbReference type="PROSITE" id="PS50112"/>
    </source>
</evidence>
<keyword evidence="5" id="KW-1185">Reference proteome</keyword>
<dbReference type="InterPro" id="IPR043128">
    <property type="entry name" value="Rev_trsase/Diguanyl_cyclase"/>
</dbReference>
<dbReference type="Gene3D" id="3.30.70.270">
    <property type="match status" value="1"/>
</dbReference>
<organism evidence="4 5">
    <name type="scientific">Undibacterium umbellatum</name>
    <dbReference type="NCBI Taxonomy" id="2762300"/>
    <lineage>
        <taxon>Bacteria</taxon>
        <taxon>Pseudomonadati</taxon>
        <taxon>Pseudomonadota</taxon>
        <taxon>Betaproteobacteria</taxon>
        <taxon>Burkholderiales</taxon>
        <taxon>Oxalobacteraceae</taxon>
        <taxon>Undibacterium</taxon>
    </lineage>
</organism>
<reference evidence="4 5" key="1">
    <citation type="submission" date="2020-08" db="EMBL/GenBank/DDBJ databases">
        <title>Novel species isolated from subtropical streams in China.</title>
        <authorList>
            <person name="Lu H."/>
        </authorList>
    </citation>
    <scope>NUCLEOTIDE SEQUENCE [LARGE SCALE GENOMIC DNA]</scope>
    <source>
        <strain evidence="4 5">NL8W</strain>
    </source>
</reference>
<evidence type="ECO:0000259" key="3">
    <source>
        <dbReference type="PROSITE" id="PS50887"/>
    </source>
</evidence>
<dbReference type="RefSeq" id="WP_186956882.1">
    <property type="nucleotide sequence ID" value="NZ_JACOFX010000025.1"/>
</dbReference>
<proteinExistence type="predicted"/>
<feature type="domain" description="PAC" evidence="2">
    <location>
        <begin position="206"/>
        <end position="260"/>
    </location>
</feature>
<dbReference type="InterPro" id="IPR000700">
    <property type="entry name" value="PAS-assoc_C"/>
</dbReference>
<dbReference type="SUPFAM" id="SSF55785">
    <property type="entry name" value="PYP-like sensor domain (PAS domain)"/>
    <property type="match status" value="2"/>
</dbReference>
<dbReference type="CDD" id="cd00130">
    <property type="entry name" value="PAS"/>
    <property type="match status" value="2"/>
</dbReference>
<dbReference type="NCBIfam" id="TIGR00229">
    <property type="entry name" value="sensory_box"/>
    <property type="match status" value="1"/>
</dbReference>
<dbReference type="NCBIfam" id="TIGR00254">
    <property type="entry name" value="GGDEF"/>
    <property type="match status" value="1"/>
</dbReference>
<dbReference type="SMART" id="SM00091">
    <property type="entry name" value="PAS"/>
    <property type="match status" value="2"/>
</dbReference>
<protein>
    <submittedName>
        <fullName evidence="4">Diguanylate cyclase</fullName>
    </submittedName>
</protein>
<dbReference type="Pfam" id="PF08448">
    <property type="entry name" value="PAS_4"/>
    <property type="match status" value="1"/>
</dbReference>
<gene>
    <name evidence="4" type="ORF">H8L47_26725</name>
</gene>
<evidence type="ECO:0000259" key="2">
    <source>
        <dbReference type="PROSITE" id="PS50113"/>
    </source>
</evidence>
<dbReference type="Pfam" id="PF00990">
    <property type="entry name" value="GGDEF"/>
    <property type="match status" value="1"/>
</dbReference>
<dbReference type="InterPro" id="IPR029787">
    <property type="entry name" value="Nucleotide_cyclase"/>
</dbReference>
<dbReference type="SMART" id="SM00267">
    <property type="entry name" value="GGDEF"/>
    <property type="match status" value="1"/>
</dbReference>
<dbReference type="InterPro" id="IPR052163">
    <property type="entry name" value="DGC-Regulatory_Protein"/>
</dbReference>
<feature type="domain" description="PAS" evidence="1">
    <location>
        <begin position="129"/>
        <end position="205"/>
    </location>
</feature>
<dbReference type="InterPro" id="IPR000014">
    <property type="entry name" value="PAS"/>
</dbReference>
<dbReference type="Proteomes" id="UP000646911">
    <property type="component" value="Unassembled WGS sequence"/>
</dbReference>
<evidence type="ECO:0000313" key="5">
    <source>
        <dbReference type="Proteomes" id="UP000646911"/>
    </source>
</evidence>
<dbReference type="InterPro" id="IPR013656">
    <property type="entry name" value="PAS_4"/>
</dbReference>
<dbReference type="InterPro" id="IPR035965">
    <property type="entry name" value="PAS-like_dom_sf"/>
</dbReference>
<dbReference type="PROSITE" id="PS50112">
    <property type="entry name" value="PAS"/>
    <property type="match status" value="1"/>
</dbReference>
<feature type="domain" description="GGDEF" evidence="3">
    <location>
        <begin position="292"/>
        <end position="422"/>
    </location>
</feature>
<dbReference type="InterPro" id="IPR001610">
    <property type="entry name" value="PAC"/>
</dbReference>
<dbReference type="PROSITE" id="PS50887">
    <property type="entry name" value="GGDEF"/>
    <property type="match status" value="1"/>
</dbReference>
<dbReference type="Gene3D" id="3.30.450.20">
    <property type="entry name" value="PAS domain"/>
    <property type="match status" value="2"/>
</dbReference>